<dbReference type="AlphaFoldDB" id="A0A955L4L7"/>
<dbReference type="InterPro" id="IPR039425">
    <property type="entry name" value="RNA_pol_sigma-70-like"/>
</dbReference>
<keyword evidence="2" id="KW-0805">Transcription regulation</keyword>
<dbReference type="InterPro" id="IPR013325">
    <property type="entry name" value="RNA_pol_sigma_r2"/>
</dbReference>
<dbReference type="InterPro" id="IPR014284">
    <property type="entry name" value="RNA_pol_sigma-70_dom"/>
</dbReference>
<feature type="domain" description="RNA polymerase sigma factor 70 region 4 type 2" evidence="7">
    <location>
        <begin position="121"/>
        <end position="171"/>
    </location>
</feature>
<dbReference type="NCBIfam" id="TIGR02937">
    <property type="entry name" value="sigma70-ECF"/>
    <property type="match status" value="1"/>
</dbReference>
<dbReference type="InterPro" id="IPR013249">
    <property type="entry name" value="RNA_pol_sigma70_r4_t2"/>
</dbReference>
<dbReference type="Pfam" id="PF04542">
    <property type="entry name" value="Sigma70_r2"/>
    <property type="match status" value="1"/>
</dbReference>
<dbReference type="Gene3D" id="1.10.1740.10">
    <property type="match status" value="1"/>
</dbReference>
<evidence type="ECO:0000313" key="8">
    <source>
        <dbReference type="EMBL" id="MCA9382881.1"/>
    </source>
</evidence>
<dbReference type="InterPro" id="IPR036388">
    <property type="entry name" value="WH-like_DNA-bd_sf"/>
</dbReference>
<evidence type="ECO:0000313" key="9">
    <source>
        <dbReference type="Proteomes" id="UP000783287"/>
    </source>
</evidence>
<reference evidence="8" key="2">
    <citation type="journal article" date="2021" name="Microbiome">
        <title>Successional dynamics and alternative stable states in a saline activated sludge microbial community over 9 years.</title>
        <authorList>
            <person name="Wang Y."/>
            <person name="Ye J."/>
            <person name="Ju F."/>
            <person name="Liu L."/>
            <person name="Boyd J.A."/>
            <person name="Deng Y."/>
            <person name="Parks D.H."/>
            <person name="Jiang X."/>
            <person name="Yin X."/>
            <person name="Woodcroft B.J."/>
            <person name="Tyson G.W."/>
            <person name="Hugenholtz P."/>
            <person name="Polz M.F."/>
            <person name="Zhang T."/>
        </authorList>
    </citation>
    <scope>NUCLEOTIDE SEQUENCE</scope>
    <source>
        <strain evidence="8">HKST-UBA14</strain>
    </source>
</reference>
<evidence type="ECO:0000256" key="1">
    <source>
        <dbReference type="ARBA" id="ARBA00010641"/>
    </source>
</evidence>
<evidence type="ECO:0000259" key="6">
    <source>
        <dbReference type="Pfam" id="PF04542"/>
    </source>
</evidence>
<evidence type="ECO:0000256" key="3">
    <source>
        <dbReference type="ARBA" id="ARBA00023082"/>
    </source>
</evidence>
<dbReference type="PANTHER" id="PTHR43133">
    <property type="entry name" value="RNA POLYMERASE ECF-TYPE SIGMA FACTO"/>
    <property type="match status" value="1"/>
</dbReference>
<feature type="domain" description="RNA polymerase sigma-70 region 2" evidence="6">
    <location>
        <begin position="23"/>
        <end position="92"/>
    </location>
</feature>
<comment type="caution">
    <text evidence="8">The sequence shown here is derived from an EMBL/GenBank/DDBJ whole genome shotgun (WGS) entry which is preliminary data.</text>
</comment>
<dbReference type="CDD" id="cd06171">
    <property type="entry name" value="Sigma70_r4"/>
    <property type="match status" value="1"/>
</dbReference>
<keyword evidence="4" id="KW-0238">DNA-binding</keyword>
<dbReference type="SUPFAM" id="SSF88659">
    <property type="entry name" value="Sigma3 and sigma4 domains of RNA polymerase sigma factors"/>
    <property type="match status" value="1"/>
</dbReference>
<dbReference type="Proteomes" id="UP000783287">
    <property type="component" value="Unassembled WGS sequence"/>
</dbReference>
<reference evidence="8" key="1">
    <citation type="submission" date="2020-04" db="EMBL/GenBank/DDBJ databases">
        <authorList>
            <person name="Zhang T."/>
        </authorList>
    </citation>
    <scope>NUCLEOTIDE SEQUENCE</scope>
    <source>
        <strain evidence="8">HKST-UBA14</strain>
    </source>
</reference>
<gene>
    <name evidence="8" type="ORF">KC909_00810</name>
</gene>
<evidence type="ECO:0000256" key="5">
    <source>
        <dbReference type="ARBA" id="ARBA00023163"/>
    </source>
</evidence>
<name>A0A955L4L7_9BACT</name>
<evidence type="ECO:0000259" key="7">
    <source>
        <dbReference type="Pfam" id="PF08281"/>
    </source>
</evidence>
<dbReference type="PANTHER" id="PTHR43133:SF8">
    <property type="entry name" value="RNA POLYMERASE SIGMA FACTOR HI_1459-RELATED"/>
    <property type="match status" value="1"/>
</dbReference>
<evidence type="ECO:0000256" key="2">
    <source>
        <dbReference type="ARBA" id="ARBA00023015"/>
    </source>
</evidence>
<evidence type="ECO:0000256" key="4">
    <source>
        <dbReference type="ARBA" id="ARBA00023125"/>
    </source>
</evidence>
<dbReference type="GO" id="GO:0016987">
    <property type="term" value="F:sigma factor activity"/>
    <property type="evidence" value="ECO:0007669"/>
    <property type="project" value="UniProtKB-KW"/>
</dbReference>
<dbReference type="Gene3D" id="1.10.10.10">
    <property type="entry name" value="Winged helix-like DNA-binding domain superfamily/Winged helix DNA-binding domain"/>
    <property type="match status" value="1"/>
</dbReference>
<dbReference type="GO" id="GO:0003677">
    <property type="term" value="F:DNA binding"/>
    <property type="evidence" value="ECO:0007669"/>
    <property type="project" value="UniProtKB-KW"/>
</dbReference>
<dbReference type="GO" id="GO:0006352">
    <property type="term" value="P:DNA-templated transcription initiation"/>
    <property type="evidence" value="ECO:0007669"/>
    <property type="project" value="InterPro"/>
</dbReference>
<dbReference type="SUPFAM" id="SSF88946">
    <property type="entry name" value="Sigma2 domain of RNA polymerase sigma factors"/>
    <property type="match status" value="1"/>
</dbReference>
<comment type="similarity">
    <text evidence="1">Belongs to the sigma-70 factor family. ECF subfamily.</text>
</comment>
<keyword evidence="5" id="KW-0804">Transcription</keyword>
<protein>
    <submittedName>
        <fullName evidence="8">Sigma-70 family RNA polymerase sigma factor</fullName>
    </submittedName>
</protein>
<dbReference type="Pfam" id="PF08281">
    <property type="entry name" value="Sigma70_r4_2"/>
    <property type="match status" value="1"/>
</dbReference>
<dbReference type="EMBL" id="JAGQLK010000010">
    <property type="protein sequence ID" value="MCA9382881.1"/>
    <property type="molecule type" value="Genomic_DNA"/>
</dbReference>
<sequence length="189" mass="21911">MELKEELKLIDQAKSDIHAFNKLYERYFGKIFAFCLNRLGNRELAEDVTSQTFLITLEKIHDIDTAKGYRLSAWLYKVANNKIVDIFRKHGRGKFLNLTEYEGEDTPELSKSVEISEMQKKIALVLSGLKPQFQEVLTLKFYSELENEEIANVMNINKGNVAVTLHRAIKAFKDEYEKLFPESEIISLN</sequence>
<dbReference type="InterPro" id="IPR007627">
    <property type="entry name" value="RNA_pol_sigma70_r2"/>
</dbReference>
<accession>A0A955L4L7</accession>
<dbReference type="InterPro" id="IPR013324">
    <property type="entry name" value="RNA_pol_sigma_r3/r4-like"/>
</dbReference>
<keyword evidence="3" id="KW-0731">Sigma factor</keyword>
<proteinExistence type="inferred from homology"/>
<organism evidence="8 9">
    <name type="scientific">Candidatus Dojkabacteria bacterium</name>
    <dbReference type="NCBI Taxonomy" id="2099670"/>
    <lineage>
        <taxon>Bacteria</taxon>
        <taxon>Candidatus Dojkabacteria</taxon>
    </lineage>
</organism>